<dbReference type="Proteomes" id="UP000799436">
    <property type="component" value="Unassembled WGS sequence"/>
</dbReference>
<proteinExistence type="predicted"/>
<dbReference type="PANTHER" id="PTHR38123:SF4">
    <property type="entry name" value="CELL WALL GALACTOMANNOPROTEIN, PUTATIVE (AFU_ORTHOLOGUE AFUA_4G00870)-RELATED"/>
    <property type="match status" value="1"/>
</dbReference>
<dbReference type="InterPro" id="IPR021054">
    <property type="entry name" value="Cell_wall_mannoprotein_1"/>
</dbReference>
<dbReference type="GO" id="GO:0005576">
    <property type="term" value="C:extracellular region"/>
    <property type="evidence" value="ECO:0007669"/>
    <property type="project" value="TreeGrafter"/>
</dbReference>
<keyword evidence="2" id="KW-1185">Reference proteome</keyword>
<dbReference type="Gene3D" id="1.20.1280.140">
    <property type="match status" value="1"/>
</dbReference>
<sequence length="170" mass="17788">TLFAIGFLATSALADGTAIIAALNTITAASANLNNTVLDLYYAGVLGLLEILPIASAQQTLLNDIHDGTETAQASAELNNLEAIAIYTATQALVASVNETLTSIELTKPKFDSLLLVSPIILQDLQTDKKASDQLSAAIISKVPMALQDFAKQAVAPIDAKFAEAIALYE</sequence>
<feature type="non-terminal residue" evidence="1">
    <location>
        <position position="170"/>
    </location>
</feature>
<gene>
    <name evidence="1" type="ORF">EJ03DRAFT_242177</name>
</gene>
<organism evidence="1 2">
    <name type="scientific">Teratosphaeria nubilosa</name>
    <dbReference type="NCBI Taxonomy" id="161662"/>
    <lineage>
        <taxon>Eukaryota</taxon>
        <taxon>Fungi</taxon>
        <taxon>Dikarya</taxon>
        <taxon>Ascomycota</taxon>
        <taxon>Pezizomycotina</taxon>
        <taxon>Dothideomycetes</taxon>
        <taxon>Dothideomycetidae</taxon>
        <taxon>Mycosphaerellales</taxon>
        <taxon>Teratosphaeriaceae</taxon>
        <taxon>Teratosphaeria</taxon>
    </lineage>
</organism>
<dbReference type="AlphaFoldDB" id="A0A6G1LGP1"/>
<feature type="non-terminal residue" evidence="1">
    <location>
        <position position="1"/>
    </location>
</feature>
<dbReference type="OrthoDB" id="2422134at2759"/>
<dbReference type="PANTHER" id="PTHR38123">
    <property type="entry name" value="CELL WALL SERINE-THREONINE-RICH GALACTOMANNOPROTEIN MP1 (AFU_ORTHOLOGUE AFUA_4G03240)"/>
    <property type="match status" value="1"/>
</dbReference>
<dbReference type="EMBL" id="ML995818">
    <property type="protein sequence ID" value="KAF2771739.1"/>
    <property type="molecule type" value="Genomic_DNA"/>
</dbReference>
<dbReference type="Pfam" id="PF12296">
    <property type="entry name" value="HsbA"/>
    <property type="match status" value="1"/>
</dbReference>
<name>A0A6G1LGP1_9PEZI</name>
<accession>A0A6G1LGP1</accession>
<reference evidence="1" key="1">
    <citation type="journal article" date="2020" name="Stud. Mycol.">
        <title>101 Dothideomycetes genomes: a test case for predicting lifestyles and emergence of pathogens.</title>
        <authorList>
            <person name="Haridas S."/>
            <person name="Albert R."/>
            <person name="Binder M."/>
            <person name="Bloem J."/>
            <person name="Labutti K."/>
            <person name="Salamov A."/>
            <person name="Andreopoulos B."/>
            <person name="Baker S."/>
            <person name="Barry K."/>
            <person name="Bills G."/>
            <person name="Bluhm B."/>
            <person name="Cannon C."/>
            <person name="Castanera R."/>
            <person name="Culley D."/>
            <person name="Daum C."/>
            <person name="Ezra D."/>
            <person name="Gonzalez J."/>
            <person name="Henrissat B."/>
            <person name="Kuo A."/>
            <person name="Liang C."/>
            <person name="Lipzen A."/>
            <person name="Lutzoni F."/>
            <person name="Magnuson J."/>
            <person name="Mondo S."/>
            <person name="Nolan M."/>
            <person name="Ohm R."/>
            <person name="Pangilinan J."/>
            <person name="Park H.-J."/>
            <person name="Ramirez L."/>
            <person name="Alfaro M."/>
            <person name="Sun H."/>
            <person name="Tritt A."/>
            <person name="Yoshinaga Y."/>
            <person name="Zwiers L.-H."/>
            <person name="Turgeon B."/>
            <person name="Goodwin S."/>
            <person name="Spatafora J."/>
            <person name="Crous P."/>
            <person name="Grigoriev I."/>
        </authorList>
    </citation>
    <scope>NUCLEOTIDE SEQUENCE</scope>
    <source>
        <strain evidence="1">CBS 116005</strain>
    </source>
</reference>
<protein>
    <submittedName>
        <fullName evidence="1">Antigenic cell wall galactomanno protein</fullName>
    </submittedName>
</protein>
<evidence type="ECO:0000313" key="2">
    <source>
        <dbReference type="Proteomes" id="UP000799436"/>
    </source>
</evidence>
<evidence type="ECO:0000313" key="1">
    <source>
        <dbReference type="EMBL" id="KAF2771739.1"/>
    </source>
</evidence>